<proteinExistence type="predicted"/>
<evidence type="ECO:0000313" key="1">
    <source>
        <dbReference type="EMBL" id="KAJ1947288.1"/>
    </source>
</evidence>
<accession>A0ACC1JCL0</accession>
<name>A0ACC1JCL0_9FUNG</name>
<evidence type="ECO:0000313" key="2">
    <source>
        <dbReference type="Proteomes" id="UP001150603"/>
    </source>
</evidence>
<keyword evidence="2" id="KW-1185">Reference proteome</keyword>
<reference evidence="1" key="1">
    <citation type="submission" date="2022-07" db="EMBL/GenBank/DDBJ databases">
        <title>Phylogenomic reconstructions and comparative analyses of Kickxellomycotina fungi.</title>
        <authorList>
            <person name="Reynolds N.K."/>
            <person name="Stajich J.E."/>
            <person name="Barry K."/>
            <person name="Grigoriev I.V."/>
            <person name="Crous P."/>
            <person name="Smith M.E."/>
        </authorList>
    </citation>
    <scope>NUCLEOTIDE SEQUENCE</scope>
    <source>
        <strain evidence="1">NRRL 5244</strain>
    </source>
</reference>
<sequence length="117" mass="12553">TSNGVFEAIESEAKGKDGGCNSDKSTDNVVDEDELEGEIGSGARASAGADAEALRVHFNFVVGMLTNFGPLPLDRIHSMLGMFLPGEKIEPDELKTFLALMVREDKLEFSGGVYKLT</sequence>
<gene>
    <name evidence="1" type="ORF">FBU59_001893</name>
</gene>
<dbReference type="Proteomes" id="UP001150603">
    <property type="component" value="Unassembled WGS sequence"/>
</dbReference>
<protein>
    <submittedName>
        <fullName evidence="1">Uncharacterized protein</fullName>
    </submittedName>
</protein>
<organism evidence="1 2">
    <name type="scientific">Linderina macrospora</name>
    <dbReference type="NCBI Taxonomy" id="4868"/>
    <lineage>
        <taxon>Eukaryota</taxon>
        <taxon>Fungi</taxon>
        <taxon>Fungi incertae sedis</taxon>
        <taxon>Zoopagomycota</taxon>
        <taxon>Kickxellomycotina</taxon>
        <taxon>Kickxellomycetes</taxon>
        <taxon>Kickxellales</taxon>
        <taxon>Kickxellaceae</taxon>
        <taxon>Linderina</taxon>
    </lineage>
</organism>
<dbReference type="EMBL" id="JANBPW010000947">
    <property type="protein sequence ID" value="KAJ1947288.1"/>
    <property type="molecule type" value="Genomic_DNA"/>
</dbReference>
<comment type="caution">
    <text evidence="1">The sequence shown here is derived from an EMBL/GenBank/DDBJ whole genome shotgun (WGS) entry which is preliminary data.</text>
</comment>
<feature type="non-terminal residue" evidence="1">
    <location>
        <position position="1"/>
    </location>
</feature>